<feature type="domain" description="EF-hand" evidence="4">
    <location>
        <begin position="111"/>
        <end position="143"/>
    </location>
</feature>
<dbReference type="CDD" id="cd00051">
    <property type="entry name" value="EFh"/>
    <property type="match status" value="2"/>
</dbReference>
<accession>A0A251SAA9</accession>
<evidence type="ECO:0000313" key="5">
    <source>
        <dbReference type="EMBL" id="KAF5765916.1"/>
    </source>
</evidence>
<name>A0A251SAA9_HELAN</name>
<dbReference type="STRING" id="4232.A0A251SAA9"/>
<dbReference type="InterPro" id="IPR002048">
    <property type="entry name" value="EF_hand_dom"/>
</dbReference>
<dbReference type="EMBL" id="CM007904">
    <property type="protein sequence ID" value="OTF95789.1"/>
    <property type="molecule type" value="Genomic_DNA"/>
</dbReference>
<feature type="domain" description="EF-hand" evidence="4">
    <location>
        <begin position="2"/>
        <end position="37"/>
    </location>
</feature>
<dbReference type="OrthoDB" id="26525at2759"/>
<dbReference type="Proteomes" id="UP000215914">
    <property type="component" value="Chromosome 15"/>
</dbReference>
<feature type="domain" description="EF-hand" evidence="4">
    <location>
        <begin position="38"/>
        <end position="73"/>
    </location>
</feature>
<keyword evidence="3" id="KW-0106">Calcium</keyword>
<evidence type="ECO:0000256" key="2">
    <source>
        <dbReference type="ARBA" id="ARBA00022737"/>
    </source>
</evidence>
<keyword evidence="2" id="KW-0677">Repeat</keyword>
<gene>
    <name evidence="6" type="ORF">HannXRQ_Chr15g0486921</name>
    <name evidence="5" type="ORF">HanXRQr2_Chr15g0709221</name>
</gene>
<dbReference type="InterPro" id="IPR039647">
    <property type="entry name" value="EF_hand_pair_protein_CML-like"/>
</dbReference>
<keyword evidence="7" id="KW-1185">Reference proteome</keyword>
<protein>
    <submittedName>
        <fullName evidence="5">Parvalbumin, EF-hand domain pair</fullName>
    </submittedName>
    <submittedName>
        <fullName evidence="6">Putative EF-hand domain pair</fullName>
    </submittedName>
</protein>
<dbReference type="InParanoid" id="A0A251SAA9"/>
<dbReference type="OMA" id="CKTMIAQ"/>
<evidence type="ECO:0000256" key="1">
    <source>
        <dbReference type="ARBA" id="ARBA00022723"/>
    </source>
</evidence>
<organism evidence="6 7">
    <name type="scientific">Helianthus annuus</name>
    <name type="common">Common sunflower</name>
    <dbReference type="NCBI Taxonomy" id="4232"/>
    <lineage>
        <taxon>Eukaryota</taxon>
        <taxon>Viridiplantae</taxon>
        <taxon>Streptophyta</taxon>
        <taxon>Embryophyta</taxon>
        <taxon>Tracheophyta</taxon>
        <taxon>Spermatophyta</taxon>
        <taxon>Magnoliopsida</taxon>
        <taxon>eudicotyledons</taxon>
        <taxon>Gunneridae</taxon>
        <taxon>Pentapetalae</taxon>
        <taxon>asterids</taxon>
        <taxon>campanulids</taxon>
        <taxon>Asterales</taxon>
        <taxon>Asteraceae</taxon>
        <taxon>Asteroideae</taxon>
        <taxon>Heliantheae alliance</taxon>
        <taxon>Heliantheae</taxon>
        <taxon>Helianthus</taxon>
    </lineage>
</organism>
<dbReference type="PROSITE" id="PS50222">
    <property type="entry name" value="EF_HAND_2"/>
    <property type="match status" value="3"/>
</dbReference>
<reference evidence="5" key="3">
    <citation type="submission" date="2020-06" db="EMBL/GenBank/DDBJ databases">
        <title>Helianthus annuus Genome sequencing and assembly Release 2.</title>
        <authorList>
            <person name="Gouzy J."/>
            <person name="Langlade N."/>
            <person name="Munos S."/>
        </authorList>
    </citation>
    <scope>NUCLEOTIDE SEQUENCE</scope>
    <source>
        <tissue evidence="5">Leaves</tissue>
    </source>
</reference>
<dbReference type="Pfam" id="PF13499">
    <property type="entry name" value="EF-hand_7"/>
    <property type="match status" value="2"/>
</dbReference>
<evidence type="ECO:0000313" key="7">
    <source>
        <dbReference type="Proteomes" id="UP000215914"/>
    </source>
</evidence>
<dbReference type="FunCoup" id="A0A251SAA9">
    <property type="interactions" value="190"/>
</dbReference>
<dbReference type="AlphaFoldDB" id="A0A251SAA9"/>
<dbReference type="SUPFAM" id="SSF47473">
    <property type="entry name" value="EF-hand"/>
    <property type="match status" value="1"/>
</dbReference>
<dbReference type="SMART" id="SM00054">
    <property type="entry name" value="EFh"/>
    <property type="match status" value="3"/>
</dbReference>
<dbReference type="InterPro" id="IPR018247">
    <property type="entry name" value="EF_Hand_1_Ca_BS"/>
</dbReference>
<dbReference type="EMBL" id="MNCJ02000330">
    <property type="protein sequence ID" value="KAF5765916.1"/>
    <property type="molecule type" value="Genomic_DNA"/>
</dbReference>
<dbReference type="InterPro" id="IPR011992">
    <property type="entry name" value="EF-hand-dom_pair"/>
</dbReference>
<dbReference type="Gramene" id="mRNA:HanXRQr2_Chr15g0709221">
    <property type="protein sequence ID" value="CDS:HanXRQr2_Chr15g0709221.1"/>
    <property type="gene ID" value="HanXRQr2_Chr15g0709221"/>
</dbReference>
<keyword evidence="1" id="KW-0479">Metal-binding</keyword>
<proteinExistence type="predicted"/>
<reference evidence="6" key="2">
    <citation type="submission" date="2017-02" db="EMBL/GenBank/DDBJ databases">
        <title>Sunflower complete genome.</title>
        <authorList>
            <person name="Langlade N."/>
            <person name="Munos S."/>
        </authorList>
    </citation>
    <scope>NUCLEOTIDE SEQUENCE [LARGE SCALE GENOMIC DNA]</scope>
    <source>
        <tissue evidence="6">Leaves</tissue>
    </source>
</reference>
<dbReference type="PANTHER" id="PTHR10891">
    <property type="entry name" value="EF-HAND CALCIUM-BINDING DOMAIN CONTAINING PROTEIN"/>
    <property type="match status" value="1"/>
</dbReference>
<dbReference type="GO" id="GO:0005509">
    <property type="term" value="F:calcium ion binding"/>
    <property type="evidence" value="ECO:0007669"/>
    <property type="project" value="InterPro"/>
</dbReference>
<evidence type="ECO:0000259" key="4">
    <source>
        <dbReference type="PROSITE" id="PS50222"/>
    </source>
</evidence>
<dbReference type="Gene3D" id="1.10.238.10">
    <property type="entry name" value="EF-hand"/>
    <property type="match status" value="2"/>
</dbReference>
<evidence type="ECO:0000256" key="3">
    <source>
        <dbReference type="ARBA" id="ARBA00022837"/>
    </source>
</evidence>
<evidence type="ECO:0000313" key="6">
    <source>
        <dbReference type="EMBL" id="OTF95789.1"/>
    </source>
</evidence>
<sequence length="143" mass="16186">MDKEQQYKLVFRHLDKNGDGKLSPTELQTCITRIGGELSPEEAEMVAELMDSDGDGLLSLEDLVRVVEDANDEQKVNDLKMVFKMYEDIECGSCITAKSLRRMLSRLGESRTIDECELMITKFDLDGNGVLDFDEFQDMMSSS</sequence>
<dbReference type="PROSITE" id="PS00018">
    <property type="entry name" value="EF_HAND_1"/>
    <property type="match status" value="3"/>
</dbReference>
<reference evidence="5 7" key="1">
    <citation type="journal article" date="2017" name="Nature">
        <title>The sunflower genome provides insights into oil metabolism, flowering and Asterid evolution.</title>
        <authorList>
            <person name="Badouin H."/>
            <person name="Gouzy J."/>
            <person name="Grassa C.J."/>
            <person name="Murat F."/>
            <person name="Staton S.E."/>
            <person name="Cottret L."/>
            <person name="Lelandais-Briere C."/>
            <person name="Owens G.L."/>
            <person name="Carrere S."/>
            <person name="Mayjonade B."/>
            <person name="Legrand L."/>
            <person name="Gill N."/>
            <person name="Kane N.C."/>
            <person name="Bowers J.E."/>
            <person name="Hubner S."/>
            <person name="Bellec A."/>
            <person name="Berard A."/>
            <person name="Berges H."/>
            <person name="Blanchet N."/>
            <person name="Boniface M.C."/>
            <person name="Brunel D."/>
            <person name="Catrice O."/>
            <person name="Chaidir N."/>
            <person name="Claudel C."/>
            <person name="Donnadieu C."/>
            <person name="Faraut T."/>
            <person name="Fievet G."/>
            <person name="Helmstetter N."/>
            <person name="King M."/>
            <person name="Knapp S.J."/>
            <person name="Lai Z."/>
            <person name="Le Paslier M.C."/>
            <person name="Lippi Y."/>
            <person name="Lorenzon L."/>
            <person name="Mandel J.R."/>
            <person name="Marage G."/>
            <person name="Marchand G."/>
            <person name="Marquand E."/>
            <person name="Bret-Mestries E."/>
            <person name="Morien E."/>
            <person name="Nambeesan S."/>
            <person name="Nguyen T."/>
            <person name="Pegot-Espagnet P."/>
            <person name="Pouilly N."/>
            <person name="Raftis F."/>
            <person name="Sallet E."/>
            <person name="Schiex T."/>
            <person name="Thomas J."/>
            <person name="Vandecasteele C."/>
            <person name="Vares D."/>
            <person name="Vear F."/>
            <person name="Vautrin S."/>
            <person name="Crespi M."/>
            <person name="Mangin B."/>
            <person name="Burke J.M."/>
            <person name="Salse J."/>
            <person name="Munos S."/>
            <person name="Vincourt P."/>
            <person name="Rieseberg L.H."/>
            <person name="Langlade N.B."/>
        </authorList>
    </citation>
    <scope>NUCLEOTIDE SEQUENCE [LARGE SCALE GENOMIC DNA]</scope>
    <source>
        <strain evidence="7">cv. SF193</strain>
        <tissue evidence="5">Leaves</tissue>
    </source>
</reference>